<accession>A0A3P7LCP8</accession>
<reference evidence="6 7" key="1">
    <citation type="submission" date="2018-11" db="EMBL/GenBank/DDBJ databases">
        <authorList>
            <consortium name="Pathogen Informatics"/>
        </authorList>
    </citation>
    <scope>NUCLEOTIDE SEQUENCE [LARGE SCALE GENOMIC DNA]</scope>
</reference>
<keyword evidence="2" id="KW-1133">Transmembrane helix</keyword>
<keyword evidence="1" id="KW-0812">Transmembrane</keyword>
<evidence type="ECO:0000256" key="4">
    <source>
        <dbReference type="SAM" id="SignalP"/>
    </source>
</evidence>
<dbReference type="Gene3D" id="2.60.40.60">
    <property type="entry name" value="Cadherins"/>
    <property type="match status" value="2"/>
</dbReference>
<dbReference type="PANTHER" id="PTHR24026:SF51">
    <property type="entry name" value="PROTOCADHERIN-LIKE WING POLARITY PROTEIN STAN"/>
    <property type="match status" value="1"/>
</dbReference>
<dbReference type="Proteomes" id="UP000270094">
    <property type="component" value="Unassembled WGS sequence"/>
</dbReference>
<gene>
    <name evidence="6" type="ORF">SVUK_LOCUS12060</name>
</gene>
<dbReference type="EMBL" id="UYYB01098345">
    <property type="protein sequence ID" value="VDM77062.1"/>
    <property type="molecule type" value="Genomic_DNA"/>
</dbReference>
<keyword evidence="3" id="KW-0106">Calcium</keyword>
<feature type="domain" description="Cadherin" evidence="5">
    <location>
        <begin position="136"/>
        <end position="240"/>
    </location>
</feature>
<protein>
    <recommendedName>
        <fullName evidence="5">Cadherin domain-containing protein</fullName>
    </recommendedName>
</protein>
<keyword evidence="2" id="KW-0472">Membrane</keyword>
<keyword evidence="4" id="KW-0732">Signal</keyword>
<dbReference type="Pfam" id="PF00028">
    <property type="entry name" value="Cadherin"/>
    <property type="match status" value="1"/>
</dbReference>
<dbReference type="SMART" id="SM00112">
    <property type="entry name" value="CA"/>
    <property type="match status" value="2"/>
</dbReference>
<dbReference type="GO" id="GO:0016020">
    <property type="term" value="C:membrane"/>
    <property type="evidence" value="ECO:0007669"/>
    <property type="project" value="InterPro"/>
</dbReference>
<feature type="chain" id="PRO_5018046623" description="Cadherin domain-containing protein" evidence="4">
    <location>
        <begin position="17"/>
        <end position="356"/>
    </location>
</feature>
<evidence type="ECO:0000256" key="1">
    <source>
        <dbReference type="ARBA" id="ARBA00022692"/>
    </source>
</evidence>
<dbReference type="InterPro" id="IPR002126">
    <property type="entry name" value="Cadherin-like_dom"/>
</dbReference>
<feature type="domain" description="Cadherin" evidence="5">
    <location>
        <begin position="249"/>
        <end position="307"/>
    </location>
</feature>
<dbReference type="OrthoDB" id="26203at2759"/>
<dbReference type="PROSITE" id="PS50268">
    <property type="entry name" value="CADHERIN_2"/>
    <property type="match status" value="2"/>
</dbReference>
<proteinExistence type="predicted"/>
<dbReference type="PANTHER" id="PTHR24026">
    <property type="entry name" value="FAT ATYPICAL CADHERIN-RELATED"/>
    <property type="match status" value="1"/>
</dbReference>
<keyword evidence="7" id="KW-1185">Reference proteome</keyword>
<feature type="signal peptide" evidence="4">
    <location>
        <begin position="1"/>
        <end position="16"/>
    </location>
</feature>
<evidence type="ECO:0000256" key="2">
    <source>
        <dbReference type="ARBA" id="ARBA00022989"/>
    </source>
</evidence>
<dbReference type="GO" id="GO:0007156">
    <property type="term" value="P:homophilic cell adhesion via plasma membrane adhesion molecules"/>
    <property type="evidence" value="ECO:0007669"/>
    <property type="project" value="InterPro"/>
</dbReference>
<evidence type="ECO:0000313" key="7">
    <source>
        <dbReference type="Proteomes" id="UP000270094"/>
    </source>
</evidence>
<name>A0A3P7LCP8_STRVU</name>
<evidence type="ECO:0000259" key="5">
    <source>
        <dbReference type="PROSITE" id="PS50268"/>
    </source>
</evidence>
<dbReference type="CDD" id="cd11304">
    <property type="entry name" value="Cadherin_repeat"/>
    <property type="match status" value="1"/>
</dbReference>
<dbReference type="SUPFAM" id="SSF49313">
    <property type="entry name" value="Cadherin-like"/>
    <property type="match status" value="2"/>
</dbReference>
<dbReference type="InterPro" id="IPR015919">
    <property type="entry name" value="Cadherin-like_sf"/>
</dbReference>
<sequence>MVLALLLLLLVTTVDGQYSQGHFCIPHPTNIHWVPYSKPPCLHPGQPIFEWPGGSNCSQHLDLHSEQISVDETGLVFAKQRLCFYFTVELIEYTYKWKDVVHTGQFKIGHPKFTKQKRFKRWLRRRNPDPNAIHFQQESYVKELLESESPGTLVVTVKATHAADQPLYYSLAAPQDSRSQNIFTLDTISGEIRLAKSLDREILDKHVLKVTAYERLDPTVSSSVAVTVDVLDVQDNSPIFERDSYFADIREDAPISGEIRLAKSLDREILDKHVLKVTAYERLDPTVSSSVTVTVDVLDVQDNSPIFERDSYFADIREDAPVSDVLVLSPVFLIHKLHQAATNLRLYISVSTQMKL</sequence>
<dbReference type="AlphaFoldDB" id="A0A3P7LCP8"/>
<organism evidence="6 7">
    <name type="scientific">Strongylus vulgaris</name>
    <name type="common">Blood worm</name>
    <dbReference type="NCBI Taxonomy" id="40348"/>
    <lineage>
        <taxon>Eukaryota</taxon>
        <taxon>Metazoa</taxon>
        <taxon>Ecdysozoa</taxon>
        <taxon>Nematoda</taxon>
        <taxon>Chromadorea</taxon>
        <taxon>Rhabditida</taxon>
        <taxon>Rhabditina</taxon>
        <taxon>Rhabditomorpha</taxon>
        <taxon>Strongyloidea</taxon>
        <taxon>Strongylidae</taxon>
        <taxon>Strongylus</taxon>
    </lineage>
</organism>
<evidence type="ECO:0000256" key="3">
    <source>
        <dbReference type="PROSITE-ProRule" id="PRU00043"/>
    </source>
</evidence>
<dbReference type="GO" id="GO:0005509">
    <property type="term" value="F:calcium ion binding"/>
    <property type="evidence" value="ECO:0007669"/>
    <property type="project" value="UniProtKB-UniRule"/>
</dbReference>
<dbReference type="PRINTS" id="PR00205">
    <property type="entry name" value="CADHERIN"/>
</dbReference>
<dbReference type="Pfam" id="PF24337">
    <property type="entry name" value="DUF7505"/>
    <property type="match status" value="1"/>
</dbReference>
<dbReference type="InterPro" id="IPR055928">
    <property type="entry name" value="Fmi-1_DUF7505"/>
</dbReference>
<evidence type="ECO:0000313" key="6">
    <source>
        <dbReference type="EMBL" id="VDM77062.1"/>
    </source>
</evidence>